<gene>
    <name evidence="4" type="primary">ORF18855</name>
</gene>
<evidence type="ECO:0000313" key="4">
    <source>
        <dbReference type="EMBL" id="CEK53042.1"/>
    </source>
</evidence>
<feature type="compositionally biased region" description="Polar residues" evidence="3">
    <location>
        <begin position="55"/>
        <end position="97"/>
    </location>
</feature>
<dbReference type="InterPro" id="IPR027417">
    <property type="entry name" value="P-loop_NTPase"/>
</dbReference>
<dbReference type="Gene3D" id="3.40.50.300">
    <property type="entry name" value="P-loop containing nucleotide triphosphate hydrolases"/>
    <property type="match status" value="1"/>
</dbReference>
<dbReference type="PANTHER" id="PTHR45418">
    <property type="entry name" value="CANCER/TESTIS ANTIGEN 55"/>
    <property type="match status" value="1"/>
</dbReference>
<dbReference type="SUPFAM" id="SSF52540">
    <property type="entry name" value="P-loop containing nucleoside triphosphate hydrolases"/>
    <property type="match status" value="1"/>
</dbReference>
<comment type="subcellular location">
    <subcellularLocation>
        <location evidence="1">Cytoplasm</location>
    </subcellularLocation>
</comment>
<dbReference type="GO" id="GO:0005737">
    <property type="term" value="C:cytoplasm"/>
    <property type="evidence" value="ECO:0007669"/>
    <property type="project" value="UniProtKB-SubCell"/>
</dbReference>
<keyword evidence="2" id="KW-0963">Cytoplasm</keyword>
<dbReference type="PANTHER" id="PTHR45418:SF1">
    <property type="entry name" value="CANCER_TESTIS ANTIGEN 55"/>
    <property type="match status" value="1"/>
</dbReference>
<evidence type="ECO:0000256" key="3">
    <source>
        <dbReference type="SAM" id="MobiDB-lite"/>
    </source>
</evidence>
<feature type="non-terminal residue" evidence="4">
    <location>
        <position position="1"/>
    </location>
</feature>
<sequence>SSVLFPNKFEVKKPQVNLDNLLSTKDVPTVNQVGSNSKQTLVTNKNRHHLRQSDRFANTYTSNDTRSQSSNVNSQEPCLSHGDSSSKPGTDFTNTEPGMNFFNPRMNERQKSAVRKVLLGQARPVPYVIFGPPGTGKTITVVEAILQVLHHVPSS</sequence>
<evidence type="ECO:0000256" key="2">
    <source>
        <dbReference type="ARBA" id="ARBA00022490"/>
    </source>
</evidence>
<proteinExistence type="predicted"/>
<reference evidence="4" key="1">
    <citation type="submission" date="2014-12" db="EMBL/GenBank/DDBJ databases">
        <title>Insight into the proteome of Arion vulgaris.</title>
        <authorList>
            <person name="Aradska J."/>
            <person name="Bulat T."/>
            <person name="Smidak R."/>
            <person name="Sarate P."/>
            <person name="Gangsoo J."/>
            <person name="Sialana F."/>
            <person name="Bilban M."/>
            <person name="Lubec G."/>
        </authorList>
    </citation>
    <scope>NUCLEOTIDE SEQUENCE</scope>
    <source>
        <tissue evidence="4">Skin</tissue>
    </source>
</reference>
<dbReference type="AlphaFoldDB" id="A0A0B6Y9N3"/>
<dbReference type="EMBL" id="HACG01006177">
    <property type="protein sequence ID" value="CEK53042.1"/>
    <property type="molecule type" value="Transcribed_RNA"/>
</dbReference>
<evidence type="ECO:0000256" key="1">
    <source>
        <dbReference type="ARBA" id="ARBA00004496"/>
    </source>
</evidence>
<name>A0A0B6Y9N3_9EUPU</name>
<feature type="region of interest" description="Disordered" evidence="3">
    <location>
        <begin position="48"/>
        <end position="103"/>
    </location>
</feature>
<feature type="non-terminal residue" evidence="4">
    <location>
        <position position="155"/>
    </location>
</feature>
<protein>
    <submittedName>
        <fullName evidence="4">Uncharacterized protein</fullName>
    </submittedName>
</protein>
<organism evidence="4">
    <name type="scientific">Arion vulgaris</name>
    <dbReference type="NCBI Taxonomy" id="1028688"/>
    <lineage>
        <taxon>Eukaryota</taxon>
        <taxon>Metazoa</taxon>
        <taxon>Spiralia</taxon>
        <taxon>Lophotrochozoa</taxon>
        <taxon>Mollusca</taxon>
        <taxon>Gastropoda</taxon>
        <taxon>Heterobranchia</taxon>
        <taxon>Euthyneura</taxon>
        <taxon>Panpulmonata</taxon>
        <taxon>Eupulmonata</taxon>
        <taxon>Stylommatophora</taxon>
        <taxon>Helicina</taxon>
        <taxon>Arionoidea</taxon>
        <taxon>Arionidae</taxon>
        <taxon>Arion</taxon>
    </lineage>
</organism>
<accession>A0A0B6Y9N3</accession>